<evidence type="ECO:0000313" key="2">
    <source>
        <dbReference type="Proteomes" id="UP000214566"/>
    </source>
</evidence>
<accession>A0A238D4B4</accession>
<name>A0A238D4B4_THIDL</name>
<gene>
    <name evidence="1" type="ORF">THIARS_60798</name>
</gene>
<dbReference type="AlphaFoldDB" id="A0A238D4B4"/>
<proteinExistence type="predicted"/>
<reference evidence="1 2" key="1">
    <citation type="submission" date="2016-06" db="EMBL/GenBank/DDBJ databases">
        <authorList>
            <person name="Kjaerup R.B."/>
            <person name="Dalgaard T.S."/>
            <person name="Juul-Madsen H.R."/>
        </authorList>
    </citation>
    <scope>NUCLEOTIDE SEQUENCE [LARGE SCALE GENOMIC DNA]</scope>
    <source>
        <strain evidence="1 2">DSM 16361</strain>
    </source>
</reference>
<dbReference type="EMBL" id="FLMQ01000055">
    <property type="protein sequence ID" value="SBP88085.1"/>
    <property type="molecule type" value="Genomic_DNA"/>
</dbReference>
<dbReference type="Proteomes" id="UP000214566">
    <property type="component" value="Unassembled WGS sequence"/>
</dbReference>
<organism evidence="1 2">
    <name type="scientific">Thiomonas delicata</name>
    <name type="common">Thiomonas cuprina</name>
    <dbReference type="NCBI Taxonomy" id="364030"/>
    <lineage>
        <taxon>Bacteria</taxon>
        <taxon>Pseudomonadati</taxon>
        <taxon>Pseudomonadota</taxon>
        <taxon>Betaproteobacteria</taxon>
        <taxon>Burkholderiales</taxon>
        <taxon>Thiomonas</taxon>
    </lineage>
</organism>
<sequence length="83" mass="8960">MGAFMGLRACEREWIFGLFQTIAQPMLQCMRDKPDAGVNAGQSCLDRDGGKAGACRIHAAHSGAALNLKCKTPRGYAKIARYS</sequence>
<keyword evidence="2" id="KW-1185">Reference proteome</keyword>
<evidence type="ECO:0000313" key="1">
    <source>
        <dbReference type="EMBL" id="SBP88085.1"/>
    </source>
</evidence>
<protein>
    <submittedName>
        <fullName evidence="1">Uncharacterized protein</fullName>
    </submittedName>
</protein>